<accession>A0A369ML22</accession>
<dbReference type="PANTHER" id="PTHR21180">
    <property type="entry name" value="ENDONUCLEASE/EXONUCLEASE/PHOSPHATASE FAMILY DOMAIN-CONTAINING PROTEIN 1"/>
    <property type="match status" value="1"/>
</dbReference>
<keyword evidence="2" id="KW-0472">Membrane</keyword>
<dbReference type="InterPro" id="IPR019554">
    <property type="entry name" value="Soluble_ligand-bd"/>
</dbReference>
<keyword evidence="2" id="KW-1133">Transmembrane helix</keyword>
<dbReference type="AlphaFoldDB" id="A0A369ML22"/>
<dbReference type="InterPro" id="IPR003583">
    <property type="entry name" value="Hlx-hairpin-Hlx_DNA-bd_motif"/>
</dbReference>
<dbReference type="RefSeq" id="WP_114532739.1">
    <property type="nucleotide sequence ID" value="NZ_JADNER010000001.1"/>
</dbReference>
<organism evidence="4 5">
    <name type="scientific">Eggerthella lenta</name>
    <name type="common">Eubacterium lentum</name>
    <dbReference type="NCBI Taxonomy" id="84112"/>
    <lineage>
        <taxon>Bacteria</taxon>
        <taxon>Bacillati</taxon>
        <taxon>Actinomycetota</taxon>
        <taxon>Coriobacteriia</taxon>
        <taxon>Eggerthellales</taxon>
        <taxon>Eggerthellaceae</taxon>
        <taxon>Eggerthella</taxon>
    </lineage>
</organism>
<gene>
    <name evidence="4" type="ORF">C1875_02395</name>
</gene>
<comment type="caution">
    <text evidence="4">The sequence shown here is derived from an EMBL/GenBank/DDBJ whole genome shotgun (WGS) entry which is preliminary data.</text>
</comment>
<sequence>MGFAEQAESWRAKAHLTGVRLPVLVGVTALAAIVLIAAGGALVKAGTSDGFSLSRDEGAATSDGTDEEGAASGEARTVFVHVGGAVVEPGVRELAEGSRVQDAVDAAGGFADGAARDALNLARVLADGEQIVVPSQEEAVSEPGAAVDGGDAGSGAAASPTGGKIDLNRATAAELDALPGVGPSTAEKIVADREANGPFRTVEDLKRVSGIGDKKFADLADLVCVG</sequence>
<dbReference type="Gene3D" id="1.10.150.320">
    <property type="entry name" value="Photosystem II 12 kDa extrinsic protein"/>
    <property type="match status" value="1"/>
</dbReference>
<dbReference type="InterPro" id="IPR051675">
    <property type="entry name" value="Endo/Exo/Phosphatase_dom_1"/>
</dbReference>
<dbReference type="Proteomes" id="UP000253970">
    <property type="component" value="Unassembled WGS sequence"/>
</dbReference>
<evidence type="ECO:0000256" key="2">
    <source>
        <dbReference type="SAM" id="Phobius"/>
    </source>
</evidence>
<dbReference type="SUPFAM" id="SSF47781">
    <property type="entry name" value="RuvA domain 2-like"/>
    <property type="match status" value="1"/>
</dbReference>
<keyword evidence="2" id="KW-0812">Transmembrane</keyword>
<feature type="region of interest" description="Disordered" evidence="1">
    <location>
        <begin position="136"/>
        <end position="163"/>
    </location>
</feature>
<dbReference type="GO" id="GO:0015627">
    <property type="term" value="C:type II protein secretion system complex"/>
    <property type="evidence" value="ECO:0007669"/>
    <property type="project" value="TreeGrafter"/>
</dbReference>
<dbReference type="GO" id="GO:0006281">
    <property type="term" value="P:DNA repair"/>
    <property type="evidence" value="ECO:0007669"/>
    <property type="project" value="InterPro"/>
</dbReference>
<evidence type="ECO:0000256" key="1">
    <source>
        <dbReference type="SAM" id="MobiDB-lite"/>
    </source>
</evidence>
<reference evidence="4 5" key="1">
    <citation type="journal article" date="2018" name="Elife">
        <title>Discovery and characterization of a prevalent human gut bacterial enzyme sufficient for the inactivation of a family of plant toxins.</title>
        <authorList>
            <person name="Koppel N."/>
            <person name="Bisanz J.E."/>
            <person name="Pandelia M.E."/>
            <person name="Turnbaugh P.J."/>
            <person name="Balskus E.P."/>
        </authorList>
    </citation>
    <scope>NUCLEOTIDE SEQUENCE [LARGE SCALE GENOMIC DNA]</scope>
    <source>
        <strain evidence="4 5">W1 BHI 6</strain>
    </source>
</reference>
<evidence type="ECO:0000313" key="5">
    <source>
        <dbReference type="Proteomes" id="UP000253970"/>
    </source>
</evidence>
<feature type="transmembrane region" description="Helical" evidence="2">
    <location>
        <begin position="21"/>
        <end position="43"/>
    </location>
</feature>
<evidence type="ECO:0000313" key="4">
    <source>
        <dbReference type="EMBL" id="RDB72874.1"/>
    </source>
</evidence>
<dbReference type="Pfam" id="PF10531">
    <property type="entry name" value="SLBB"/>
    <property type="match status" value="1"/>
</dbReference>
<feature type="domain" description="Helix-hairpin-helix DNA-binding motif class 1" evidence="3">
    <location>
        <begin position="173"/>
        <end position="192"/>
    </location>
</feature>
<dbReference type="PANTHER" id="PTHR21180:SF32">
    <property type="entry name" value="ENDONUCLEASE_EXONUCLEASE_PHOSPHATASE FAMILY DOMAIN-CONTAINING PROTEIN 1"/>
    <property type="match status" value="1"/>
</dbReference>
<dbReference type="InterPro" id="IPR010994">
    <property type="entry name" value="RuvA_2-like"/>
</dbReference>
<protein>
    <submittedName>
        <fullName evidence="4">Competence protein ComEA</fullName>
    </submittedName>
</protein>
<dbReference type="GO" id="GO:0003677">
    <property type="term" value="F:DNA binding"/>
    <property type="evidence" value="ECO:0007669"/>
    <property type="project" value="InterPro"/>
</dbReference>
<proteinExistence type="predicted"/>
<feature type="domain" description="Helix-hairpin-helix DNA-binding motif class 1" evidence="3">
    <location>
        <begin position="203"/>
        <end position="222"/>
    </location>
</feature>
<dbReference type="EMBL" id="PPTU01000002">
    <property type="protein sequence ID" value="RDB72874.1"/>
    <property type="molecule type" value="Genomic_DNA"/>
</dbReference>
<dbReference type="NCBIfam" id="TIGR00426">
    <property type="entry name" value="competence protein ComEA helix-hairpin-helix repeat region"/>
    <property type="match status" value="1"/>
</dbReference>
<dbReference type="GO" id="GO:0015628">
    <property type="term" value="P:protein secretion by the type II secretion system"/>
    <property type="evidence" value="ECO:0007669"/>
    <property type="project" value="TreeGrafter"/>
</dbReference>
<dbReference type="SMART" id="SM00278">
    <property type="entry name" value="HhH1"/>
    <property type="match status" value="2"/>
</dbReference>
<name>A0A369ML22_EGGLN</name>
<dbReference type="InterPro" id="IPR004509">
    <property type="entry name" value="Competence_ComEA_HhH"/>
</dbReference>
<feature type="compositionally biased region" description="Low complexity" evidence="1">
    <location>
        <begin position="143"/>
        <end position="163"/>
    </location>
</feature>
<dbReference type="Pfam" id="PF12836">
    <property type="entry name" value="HHH_3"/>
    <property type="match status" value="1"/>
</dbReference>
<evidence type="ECO:0000259" key="3">
    <source>
        <dbReference type="SMART" id="SM00278"/>
    </source>
</evidence>
<dbReference type="Gene3D" id="3.10.560.10">
    <property type="entry name" value="Outer membrane lipoprotein wza domain like"/>
    <property type="match status" value="1"/>
</dbReference>